<comment type="caution">
    <text evidence="1">The sequence shown here is derived from an EMBL/GenBank/DDBJ whole genome shotgun (WGS) entry which is preliminary data.</text>
</comment>
<reference evidence="1 2" key="1">
    <citation type="submission" date="2023-07" db="EMBL/GenBank/DDBJ databases">
        <title>Sequencing the genomes of 1000 actinobacteria strains.</title>
        <authorList>
            <person name="Klenk H.-P."/>
        </authorList>
    </citation>
    <scope>NUCLEOTIDE SEQUENCE [LARGE SCALE GENOMIC DNA]</scope>
    <source>
        <strain evidence="1 2">DSM 46740</strain>
    </source>
</reference>
<organism evidence="1 2">
    <name type="scientific">Streptosporangium lutulentum</name>
    <dbReference type="NCBI Taxonomy" id="1461250"/>
    <lineage>
        <taxon>Bacteria</taxon>
        <taxon>Bacillati</taxon>
        <taxon>Actinomycetota</taxon>
        <taxon>Actinomycetes</taxon>
        <taxon>Streptosporangiales</taxon>
        <taxon>Streptosporangiaceae</taxon>
        <taxon>Streptosporangium</taxon>
    </lineage>
</organism>
<proteinExistence type="predicted"/>
<evidence type="ECO:0000313" key="1">
    <source>
        <dbReference type="EMBL" id="MDP9844054.1"/>
    </source>
</evidence>
<gene>
    <name evidence="1" type="ORF">J2853_003265</name>
</gene>
<dbReference type="RefSeq" id="WP_307558624.1">
    <property type="nucleotide sequence ID" value="NZ_JAUSQU010000001.1"/>
</dbReference>
<dbReference type="Proteomes" id="UP001225356">
    <property type="component" value="Unassembled WGS sequence"/>
</dbReference>
<sequence>MLASASLTAFSVPRISSIAYELSSSAKIRSIMPAGPSALAVRRM</sequence>
<protein>
    <submittedName>
        <fullName evidence="1">Uncharacterized protein</fullName>
    </submittedName>
</protein>
<accession>A0ABT9QDB4</accession>
<dbReference type="EMBL" id="JAUSQU010000001">
    <property type="protein sequence ID" value="MDP9844054.1"/>
    <property type="molecule type" value="Genomic_DNA"/>
</dbReference>
<evidence type="ECO:0000313" key="2">
    <source>
        <dbReference type="Proteomes" id="UP001225356"/>
    </source>
</evidence>
<keyword evidence="2" id="KW-1185">Reference proteome</keyword>
<name>A0ABT9QDB4_9ACTN</name>